<dbReference type="RefSeq" id="WP_345484809.1">
    <property type="nucleotide sequence ID" value="NZ_BAAAWU010000001.1"/>
</dbReference>
<proteinExistence type="predicted"/>
<dbReference type="EMBL" id="JBHMCT010000013">
    <property type="protein sequence ID" value="MFB9556743.1"/>
    <property type="molecule type" value="Genomic_DNA"/>
</dbReference>
<keyword evidence="3" id="KW-1185">Reference proteome</keyword>
<evidence type="ECO:0000256" key="1">
    <source>
        <dbReference type="SAM" id="Phobius"/>
    </source>
</evidence>
<dbReference type="Proteomes" id="UP001589716">
    <property type="component" value="Unassembled WGS sequence"/>
</dbReference>
<sequence length="57" mass="5714">MIDHVVGIALIVFVAPLVGLLGSAIGHATNEKAGTVVSVGGVLAVLGVAAWFLVRSF</sequence>
<gene>
    <name evidence="2" type="ORF">ACFFTP_21440</name>
</gene>
<feature type="transmembrane region" description="Helical" evidence="1">
    <location>
        <begin position="33"/>
        <end position="54"/>
    </location>
</feature>
<evidence type="ECO:0000313" key="2">
    <source>
        <dbReference type="EMBL" id="MFB9556743.1"/>
    </source>
</evidence>
<name>A0ABV5QT81_9ACTN</name>
<keyword evidence="1" id="KW-0812">Transmembrane</keyword>
<evidence type="ECO:0000313" key="3">
    <source>
        <dbReference type="Proteomes" id="UP001589716"/>
    </source>
</evidence>
<protein>
    <submittedName>
        <fullName evidence="2">Uncharacterized protein</fullName>
    </submittedName>
</protein>
<keyword evidence="1" id="KW-1133">Transmembrane helix</keyword>
<reference evidence="2 3" key="1">
    <citation type="submission" date="2024-09" db="EMBL/GenBank/DDBJ databases">
        <authorList>
            <person name="Sun Q."/>
            <person name="Mori K."/>
        </authorList>
    </citation>
    <scope>NUCLEOTIDE SEQUENCE [LARGE SCALE GENOMIC DNA]</scope>
    <source>
        <strain evidence="2 3">JCM 4414</strain>
    </source>
</reference>
<keyword evidence="1" id="KW-0472">Membrane</keyword>
<comment type="caution">
    <text evidence="2">The sequence shown here is derived from an EMBL/GenBank/DDBJ whole genome shotgun (WGS) entry which is preliminary data.</text>
</comment>
<feature type="transmembrane region" description="Helical" evidence="1">
    <location>
        <begin position="6"/>
        <end position="26"/>
    </location>
</feature>
<organism evidence="2 3">
    <name type="scientific">Streptomyces roseoviridis</name>
    <dbReference type="NCBI Taxonomy" id="67361"/>
    <lineage>
        <taxon>Bacteria</taxon>
        <taxon>Bacillati</taxon>
        <taxon>Actinomycetota</taxon>
        <taxon>Actinomycetes</taxon>
        <taxon>Kitasatosporales</taxon>
        <taxon>Streptomycetaceae</taxon>
        <taxon>Streptomyces</taxon>
    </lineage>
</organism>
<accession>A0ABV5QT81</accession>